<evidence type="ECO:0000256" key="2">
    <source>
        <dbReference type="ARBA" id="ARBA00022576"/>
    </source>
</evidence>
<dbReference type="EC" id="2.6.1.-" evidence="4"/>
<proteinExistence type="inferred from homology"/>
<reference evidence="8" key="1">
    <citation type="journal article" date="2020" name="mSystems">
        <title>Genome- and Community-Level Interaction Insights into Carbon Utilization and Element Cycling Functions of Hydrothermarchaeota in Hydrothermal Sediment.</title>
        <authorList>
            <person name="Zhou Z."/>
            <person name="Liu Y."/>
            <person name="Xu W."/>
            <person name="Pan J."/>
            <person name="Luo Z.H."/>
            <person name="Li M."/>
        </authorList>
    </citation>
    <scope>NUCLEOTIDE SEQUENCE [LARGE SCALE GENOMIC DNA]</scope>
    <source>
        <strain evidence="7">SpSt-236</strain>
        <strain evidence="6">SpSt-265</strain>
        <strain evidence="8">SpSt-465</strain>
    </source>
</reference>
<dbReference type="GO" id="GO:0030170">
    <property type="term" value="F:pyridoxal phosphate binding"/>
    <property type="evidence" value="ECO:0007669"/>
    <property type="project" value="InterPro"/>
</dbReference>
<evidence type="ECO:0000256" key="3">
    <source>
        <dbReference type="ARBA" id="ARBA00022679"/>
    </source>
</evidence>
<dbReference type="InterPro" id="IPR004839">
    <property type="entry name" value="Aminotransferase_I/II_large"/>
</dbReference>
<dbReference type="GO" id="GO:0008483">
    <property type="term" value="F:transaminase activity"/>
    <property type="evidence" value="ECO:0007669"/>
    <property type="project" value="UniProtKB-KW"/>
</dbReference>
<dbReference type="InterPro" id="IPR015421">
    <property type="entry name" value="PyrdxlP-dep_Trfase_major"/>
</dbReference>
<feature type="domain" description="Aminotransferase class I/classII large" evidence="5">
    <location>
        <begin position="31"/>
        <end position="385"/>
    </location>
</feature>
<accession>A0A7C3ILM4</accession>
<dbReference type="CDD" id="cd00609">
    <property type="entry name" value="AAT_like"/>
    <property type="match status" value="1"/>
</dbReference>
<dbReference type="InterPro" id="IPR015422">
    <property type="entry name" value="PyrdxlP-dep_Trfase_small"/>
</dbReference>
<evidence type="ECO:0000259" key="5">
    <source>
        <dbReference type="Pfam" id="PF00155"/>
    </source>
</evidence>
<evidence type="ECO:0000256" key="1">
    <source>
        <dbReference type="ARBA" id="ARBA00001933"/>
    </source>
</evidence>
<protein>
    <recommendedName>
        <fullName evidence="4">Aminotransferase</fullName>
        <ecNumber evidence="4">2.6.1.-</ecNumber>
    </recommendedName>
</protein>
<gene>
    <name evidence="7" type="ORF">ENP62_01965</name>
    <name evidence="6" type="ORF">ENP94_06405</name>
    <name evidence="8" type="ORF">ENS16_00050</name>
</gene>
<evidence type="ECO:0000313" key="8">
    <source>
        <dbReference type="EMBL" id="HFJ53076.1"/>
    </source>
</evidence>
<dbReference type="Pfam" id="PF00155">
    <property type="entry name" value="Aminotran_1_2"/>
    <property type="match status" value="1"/>
</dbReference>
<dbReference type="InterPro" id="IPR015424">
    <property type="entry name" value="PyrdxlP-dep_Trfase"/>
</dbReference>
<comment type="cofactor">
    <cofactor evidence="1 4">
        <name>pyridoxal 5'-phosphate</name>
        <dbReference type="ChEBI" id="CHEBI:597326"/>
    </cofactor>
</comment>
<dbReference type="PANTHER" id="PTHR42832">
    <property type="entry name" value="AMINO ACID AMINOTRANSFERASE"/>
    <property type="match status" value="1"/>
</dbReference>
<keyword evidence="3 4" id="KW-0808">Transferase</keyword>
<dbReference type="PANTHER" id="PTHR42832:SF3">
    <property type="entry name" value="L-GLUTAMINE--4-(METHYLSULFANYL)-2-OXOBUTANOATE AMINOTRANSFERASE"/>
    <property type="match status" value="1"/>
</dbReference>
<evidence type="ECO:0000313" key="6">
    <source>
        <dbReference type="EMBL" id="HEA87621.1"/>
    </source>
</evidence>
<dbReference type="InterPro" id="IPR004838">
    <property type="entry name" value="NHTrfase_class1_PyrdxlP-BS"/>
</dbReference>
<dbReference type="AlphaFoldDB" id="A0A7C3ILM4"/>
<name>A0A7C3ILM4_UNCW3</name>
<dbReference type="PROSITE" id="PS00105">
    <property type="entry name" value="AA_TRANSFER_CLASS_1"/>
    <property type="match status" value="1"/>
</dbReference>
<comment type="caution">
    <text evidence="8">The sequence shown here is derived from an EMBL/GenBank/DDBJ whole genome shotgun (WGS) entry which is preliminary data.</text>
</comment>
<comment type="similarity">
    <text evidence="4">Belongs to the class-I pyridoxal-phosphate-dependent aminotransferase family.</text>
</comment>
<keyword evidence="2 4" id="KW-0032">Aminotransferase</keyword>
<dbReference type="Gene3D" id="3.90.1150.10">
    <property type="entry name" value="Aspartate Aminotransferase, domain 1"/>
    <property type="match status" value="1"/>
</dbReference>
<organism evidence="8">
    <name type="scientific">candidate division WOR-3 bacterium</name>
    <dbReference type="NCBI Taxonomy" id="2052148"/>
    <lineage>
        <taxon>Bacteria</taxon>
        <taxon>Bacteria division WOR-3</taxon>
    </lineage>
</organism>
<dbReference type="EMBL" id="DSLG01000007">
    <property type="protein sequence ID" value="HEA87621.1"/>
    <property type="molecule type" value="Genomic_DNA"/>
</dbReference>
<dbReference type="EMBL" id="DSTU01000001">
    <property type="protein sequence ID" value="HFJ53076.1"/>
    <property type="molecule type" value="Genomic_DNA"/>
</dbReference>
<dbReference type="SUPFAM" id="SSF53383">
    <property type="entry name" value="PLP-dependent transferases"/>
    <property type="match status" value="1"/>
</dbReference>
<dbReference type="Gene3D" id="3.40.640.10">
    <property type="entry name" value="Type I PLP-dependent aspartate aminotransferase-like (Major domain)"/>
    <property type="match status" value="1"/>
</dbReference>
<sequence>MDNIFAPRLNRIPPYLFSELDRLKAQLGRGLIDLGEGNPDLPPARALLARLQQALKRPENHRYPTYAGKPAVRSRLAGWYHQRFGVRLDPENEVLMLLGSKEGAAHLIWALCGDGDQVGVTDPGYPVYFNNTLLAGATPVSIPLEEKNRFLPDLNLIDRLGPRLKLLCLNFPGNPTAAVAPLEFYQEVVRLALKHGFYVINDNVYSELWFDTPPPSILQVPDARGCAIEFHSLSKTFSIPGWRIGMAAGNPDILRALLKIKQNVDSGPFGAVQDAAAWALQNYRKLAEPVRRAYARRMKVFVRALQSVGWELTPPRATFYLWARLPERWQQQVNGSRSFAFVLALLENCRVVAAPGAGFGRYGEGYIRFALIADEKRLRTAARRIGRWLKTV</sequence>
<dbReference type="InterPro" id="IPR050881">
    <property type="entry name" value="LL-DAP_aminotransferase"/>
</dbReference>
<evidence type="ECO:0000256" key="4">
    <source>
        <dbReference type="RuleBase" id="RU000481"/>
    </source>
</evidence>
<evidence type="ECO:0000313" key="7">
    <source>
        <dbReference type="EMBL" id="HEE18300.1"/>
    </source>
</evidence>
<dbReference type="EMBL" id="DSKA01000146">
    <property type="protein sequence ID" value="HEE18300.1"/>
    <property type="molecule type" value="Genomic_DNA"/>
</dbReference>